<evidence type="ECO:0000256" key="3">
    <source>
        <dbReference type="ARBA" id="ARBA00023157"/>
    </source>
</evidence>
<dbReference type="InterPro" id="IPR013783">
    <property type="entry name" value="Ig-like_fold"/>
</dbReference>
<evidence type="ECO:0000256" key="4">
    <source>
        <dbReference type="ARBA" id="ARBA00023180"/>
    </source>
</evidence>
<comment type="caution">
    <text evidence="8">The sequence shown here is derived from an EMBL/GenBank/DDBJ whole genome shotgun (WGS) entry which is preliminary data.</text>
</comment>
<dbReference type="Proteomes" id="UP001286313">
    <property type="component" value="Unassembled WGS sequence"/>
</dbReference>
<dbReference type="EMBL" id="JAWQEG010003577">
    <property type="protein sequence ID" value="KAK3865478.1"/>
    <property type="molecule type" value="Genomic_DNA"/>
</dbReference>
<dbReference type="SUPFAM" id="SSF48726">
    <property type="entry name" value="Immunoglobulin"/>
    <property type="match status" value="1"/>
</dbReference>
<keyword evidence="6" id="KW-0732">Signal</keyword>
<feature type="chain" id="PRO_5042081167" description="Immunoglobulin I-set domain-containing protein" evidence="6">
    <location>
        <begin position="33"/>
        <end position="102"/>
    </location>
</feature>
<evidence type="ECO:0000256" key="2">
    <source>
        <dbReference type="ARBA" id="ARBA00023136"/>
    </source>
</evidence>
<dbReference type="PANTHER" id="PTHR11640">
    <property type="entry name" value="NEPHRIN"/>
    <property type="match status" value="1"/>
</dbReference>
<dbReference type="Gene3D" id="2.60.40.10">
    <property type="entry name" value="Immunoglobulins"/>
    <property type="match status" value="1"/>
</dbReference>
<dbReference type="GO" id="GO:0098609">
    <property type="term" value="P:cell-cell adhesion"/>
    <property type="evidence" value="ECO:0007669"/>
    <property type="project" value="TreeGrafter"/>
</dbReference>
<feature type="domain" description="Immunoglobulin I-set" evidence="7">
    <location>
        <begin position="35"/>
        <end position="73"/>
    </location>
</feature>
<evidence type="ECO:0000313" key="9">
    <source>
        <dbReference type="Proteomes" id="UP001286313"/>
    </source>
</evidence>
<evidence type="ECO:0000256" key="5">
    <source>
        <dbReference type="ARBA" id="ARBA00023319"/>
    </source>
</evidence>
<organism evidence="8 9">
    <name type="scientific">Petrolisthes cinctipes</name>
    <name type="common">Flat porcelain crab</name>
    <dbReference type="NCBI Taxonomy" id="88211"/>
    <lineage>
        <taxon>Eukaryota</taxon>
        <taxon>Metazoa</taxon>
        <taxon>Ecdysozoa</taxon>
        <taxon>Arthropoda</taxon>
        <taxon>Crustacea</taxon>
        <taxon>Multicrustacea</taxon>
        <taxon>Malacostraca</taxon>
        <taxon>Eumalacostraca</taxon>
        <taxon>Eucarida</taxon>
        <taxon>Decapoda</taxon>
        <taxon>Pleocyemata</taxon>
        <taxon>Anomura</taxon>
        <taxon>Galatheoidea</taxon>
        <taxon>Porcellanidae</taxon>
        <taxon>Petrolisthes</taxon>
    </lineage>
</organism>
<dbReference type="InterPro" id="IPR036179">
    <property type="entry name" value="Ig-like_dom_sf"/>
</dbReference>
<gene>
    <name evidence="8" type="ORF">Pcinc_028918</name>
</gene>
<protein>
    <recommendedName>
        <fullName evidence="7">Immunoglobulin I-set domain-containing protein</fullName>
    </recommendedName>
</protein>
<accession>A0AAE1K8A4</accession>
<dbReference type="PANTHER" id="PTHR11640:SF31">
    <property type="entry name" value="IRREGULAR CHIASM C-ROUGHEST PROTEIN-RELATED"/>
    <property type="match status" value="1"/>
</dbReference>
<evidence type="ECO:0000259" key="7">
    <source>
        <dbReference type="Pfam" id="PF07679"/>
    </source>
</evidence>
<comment type="subcellular location">
    <subcellularLocation>
        <location evidence="1">Membrane</location>
        <topology evidence="1">Single-pass type I membrane protein</topology>
    </subcellularLocation>
</comment>
<sequence>MKGQLRWTRWRHHTQLHMTVLCLSLVVRLVCGEQRFVQEPEDVTAKHGDSVTLQCKVADRKGAVQWTKDAFGLGTDPDLQGFNRYRMEVNDSDGEYIDGLTL</sequence>
<name>A0AAE1K8A4_PETCI</name>
<dbReference type="GO" id="GO:0050839">
    <property type="term" value="F:cell adhesion molecule binding"/>
    <property type="evidence" value="ECO:0007669"/>
    <property type="project" value="TreeGrafter"/>
</dbReference>
<dbReference type="GO" id="GO:0005911">
    <property type="term" value="C:cell-cell junction"/>
    <property type="evidence" value="ECO:0007669"/>
    <property type="project" value="TreeGrafter"/>
</dbReference>
<proteinExistence type="predicted"/>
<keyword evidence="2" id="KW-0472">Membrane</keyword>
<evidence type="ECO:0000256" key="6">
    <source>
        <dbReference type="SAM" id="SignalP"/>
    </source>
</evidence>
<reference evidence="8" key="1">
    <citation type="submission" date="2023-10" db="EMBL/GenBank/DDBJ databases">
        <title>Genome assemblies of two species of porcelain crab, Petrolisthes cinctipes and Petrolisthes manimaculis (Anomura: Porcellanidae).</title>
        <authorList>
            <person name="Angst P."/>
        </authorList>
    </citation>
    <scope>NUCLEOTIDE SEQUENCE</scope>
    <source>
        <strain evidence="8">PB745_01</strain>
        <tissue evidence="8">Gill</tissue>
    </source>
</reference>
<keyword evidence="3" id="KW-1015">Disulfide bond</keyword>
<dbReference type="AlphaFoldDB" id="A0AAE1K8A4"/>
<evidence type="ECO:0000256" key="1">
    <source>
        <dbReference type="ARBA" id="ARBA00004479"/>
    </source>
</evidence>
<evidence type="ECO:0000313" key="8">
    <source>
        <dbReference type="EMBL" id="KAK3865478.1"/>
    </source>
</evidence>
<feature type="signal peptide" evidence="6">
    <location>
        <begin position="1"/>
        <end position="32"/>
    </location>
</feature>
<keyword evidence="4" id="KW-0325">Glycoprotein</keyword>
<dbReference type="Pfam" id="PF07679">
    <property type="entry name" value="I-set"/>
    <property type="match status" value="1"/>
</dbReference>
<keyword evidence="5" id="KW-0393">Immunoglobulin domain</keyword>
<dbReference type="InterPro" id="IPR051275">
    <property type="entry name" value="Cell_adhesion_signaling"/>
</dbReference>
<dbReference type="InterPro" id="IPR013098">
    <property type="entry name" value="Ig_I-set"/>
</dbReference>
<dbReference type="GO" id="GO:0005886">
    <property type="term" value="C:plasma membrane"/>
    <property type="evidence" value="ECO:0007669"/>
    <property type="project" value="TreeGrafter"/>
</dbReference>
<keyword evidence="9" id="KW-1185">Reference proteome</keyword>